<keyword evidence="1" id="KW-0812">Transmembrane</keyword>
<dbReference type="RefSeq" id="WP_193355701.1">
    <property type="nucleotide sequence ID" value="NZ_JADBRO010000005.1"/>
</dbReference>
<dbReference type="Proteomes" id="UP001296720">
    <property type="component" value="Unassembled WGS sequence"/>
</dbReference>
<protein>
    <recommendedName>
        <fullName evidence="4">Transmembrane protein</fullName>
    </recommendedName>
</protein>
<evidence type="ECO:0000313" key="2">
    <source>
        <dbReference type="EMBL" id="MBE4853891.1"/>
    </source>
</evidence>
<reference evidence="2 3" key="1">
    <citation type="submission" date="2020-10" db="EMBL/GenBank/DDBJ databases">
        <title>High risk of septic shock deaths with Enterobacter bugandensis among Enterobacter cloacae complex isolates that physiologically colonize newborns in neonatal intensive care unit bis.</title>
        <authorList>
            <person name="Girlich D."/>
            <person name="Ouzani S."/>
            <person name="Emeraud C."/>
            <person name="Bonnin R.A."/>
            <person name="Gauthier L."/>
            <person name="Le Sache N."/>
            <person name="Mokhtari M."/>
            <person name="Langlois I."/>
            <person name="Begasse C."/>
            <person name="Arangia N."/>
            <person name="Fournier S."/>
            <person name="Fortineau N."/>
            <person name="Naas T."/>
            <person name="Dortet L."/>
        </authorList>
    </citation>
    <scope>NUCLEOTIDE SEQUENCE [LARGE SCALE GENOMIC DNA]</scope>
    <source>
        <strain evidence="2 3">P40RS</strain>
    </source>
</reference>
<feature type="transmembrane region" description="Helical" evidence="1">
    <location>
        <begin position="73"/>
        <end position="99"/>
    </location>
</feature>
<comment type="caution">
    <text evidence="2">The sequence shown here is derived from an EMBL/GenBank/DDBJ whole genome shotgun (WGS) entry which is preliminary data.</text>
</comment>
<evidence type="ECO:0008006" key="4">
    <source>
        <dbReference type="Google" id="ProtNLM"/>
    </source>
</evidence>
<evidence type="ECO:0000313" key="3">
    <source>
        <dbReference type="Proteomes" id="UP001296720"/>
    </source>
</evidence>
<feature type="transmembrane region" description="Helical" evidence="1">
    <location>
        <begin position="6"/>
        <end position="28"/>
    </location>
</feature>
<gene>
    <name evidence="2" type="ORF">IM311_07390</name>
</gene>
<keyword evidence="3" id="KW-1185">Reference proteome</keyword>
<sequence>MKKKAYPYLIPAIVGAAALLCGVIVWRAEIYRVTFLNTRGALCVVIGTGLLTIFLMSIVFAKGNLKGKPISDYLKACLGAVLLSYPVAVFIVITAAWMLDGEQSAWSEPYRYSSGGRHSCEGAVVNEPELKNEIRVCKPLGNYSSDNILYVEKRSNALGIVVLWAITRP</sequence>
<accession>A0ABR9Q564</accession>
<dbReference type="EMBL" id="JADBRO010000005">
    <property type="protein sequence ID" value="MBE4853891.1"/>
    <property type="molecule type" value="Genomic_DNA"/>
</dbReference>
<proteinExistence type="predicted"/>
<keyword evidence="1" id="KW-1133">Transmembrane helix</keyword>
<feature type="transmembrane region" description="Helical" evidence="1">
    <location>
        <begin position="40"/>
        <end position="61"/>
    </location>
</feature>
<evidence type="ECO:0000256" key="1">
    <source>
        <dbReference type="SAM" id="Phobius"/>
    </source>
</evidence>
<keyword evidence="1" id="KW-0472">Membrane</keyword>
<organism evidence="2 3">
    <name type="scientific">Enterobacter pasteurii</name>
    <dbReference type="NCBI Taxonomy" id="3029761"/>
    <lineage>
        <taxon>Bacteria</taxon>
        <taxon>Pseudomonadati</taxon>
        <taxon>Pseudomonadota</taxon>
        <taxon>Gammaproteobacteria</taxon>
        <taxon>Enterobacterales</taxon>
        <taxon>Enterobacteriaceae</taxon>
        <taxon>Enterobacter</taxon>
        <taxon>Enterobacter cloacae complex</taxon>
    </lineage>
</organism>
<name>A0ABR9Q564_9ENTR</name>